<comment type="caution">
    <text evidence="4">The sequence shown here is derived from an EMBL/GenBank/DDBJ whole genome shotgun (WGS) entry which is preliminary data.</text>
</comment>
<keyword evidence="2" id="KW-0012">Acyltransferase</keyword>
<dbReference type="Gene3D" id="3.40.630.30">
    <property type="match status" value="1"/>
</dbReference>
<dbReference type="Proteomes" id="UP001437256">
    <property type="component" value="Unassembled WGS sequence"/>
</dbReference>
<evidence type="ECO:0000256" key="1">
    <source>
        <dbReference type="ARBA" id="ARBA00022679"/>
    </source>
</evidence>
<dbReference type="PROSITE" id="PS51186">
    <property type="entry name" value="GNAT"/>
    <property type="match status" value="1"/>
</dbReference>
<dbReference type="Pfam" id="PF13302">
    <property type="entry name" value="Acetyltransf_3"/>
    <property type="match status" value="1"/>
</dbReference>
<dbReference type="PANTHER" id="PTHR43072:SF23">
    <property type="entry name" value="UPF0039 PROTEIN C11D3.02C"/>
    <property type="match status" value="1"/>
</dbReference>
<evidence type="ECO:0000256" key="2">
    <source>
        <dbReference type="ARBA" id="ARBA00023315"/>
    </source>
</evidence>
<feature type="domain" description="N-acetyltransferase" evidence="3">
    <location>
        <begin position="6"/>
        <end position="190"/>
    </location>
</feature>
<dbReference type="PANTHER" id="PTHR43072">
    <property type="entry name" value="N-ACETYLTRANSFERASE"/>
    <property type="match status" value="1"/>
</dbReference>
<evidence type="ECO:0000259" key="3">
    <source>
        <dbReference type="PROSITE" id="PS51186"/>
    </source>
</evidence>
<dbReference type="EMBL" id="JBBXMP010000062">
    <property type="protein sequence ID" value="KAL0064464.1"/>
    <property type="molecule type" value="Genomic_DNA"/>
</dbReference>
<evidence type="ECO:0000313" key="5">
    <source>
        <dbReference type="Proteomes" id="UP001437256"/>
    </source>
</evidence>
<dbReference type="CDD" id="cd04301">
    <property type="entry name" value="NAT_SF"/>
    <property type="match status" value="1"/>
</dbReference>
<dbReference type="InterPro" id="IPR000182">
    <property type="entry name" value="GNAT_dom"/>
</dbReference>
<sequence>MVVLCPTLESHTADLDAIFNHYVENTVMTFATTPISDDEAYAKYRSVKDSGLPYIVAPDSDDNSNPIGYIYATPYRGDCGGYVHSVEMSMFCHPQHVGKGAGTALLTRFLEVLREPERFGDNWLGGQRREPERRVCKIIAIMALDEDSRDGGLGSKKFYERFGFEEVGRLRGVGRKFGRWVDALYLQLSI</sequence>
<name>A0ABR2ZUF3_9AGAR</name>
<gene>
    <name evidence="4" type="ORF">AAF712_008628</name>
</gene>
<organism evidence="4 5">
    <name type="scientific">Marasmius tenuissimus</name>
    <dbReference type="NCBI Taxonomy" id="585030"/>
    <lineage>
        <taxon>Eukaryota</taxon>
        <taxon>Fungi</taxon>
        <taxon>Dikarya</taxon>
        <taxon>Basidiomycota</taxon>
        <taxon>Agaricomycotina</taxon>
        <taxon>Agaricomycetes</taxon>
        <taxon>Agaricomycetidae</taxon>
        <taxon>Agaricales</taxon>
        <taxon>Marasmiineae</taxon>
        <taxon>Marasmiaceae</taxon>
        <taxon>Marasmius</taxon>
    </lineage>
</organism>
<keyword evidence="1" id="KW-0808">Transferase</keyword>
<evidence type="ECO:0000313" key="4">
    <source>
        <dbReference type="EMBL" id="KAL0064464.1"/>
    </source>
</evidence>
<keyword evidence="5" id="KW-1185">Reference proteome</keyword>
<dbReference type="InterPro" id="IPR016181">
    <property type="entry name" value="Acyl_CoA_acyltransferase"/>
</dbReference>
<proteinExistence type="predicted"/>
<protein>
    <recommendedName>
        <fullName evidence="3">N-acetyltransferase domain-containing protein</fullName>
    </recommendedName>
</protein>
<accession>A0ABR2ZUF3</accession>
<reference evidence="4 5" key="1">
    <citation type="submission" date="2024-05" db="EMBL/GenBank/DDBJ databases">
        <title>A draft genome resource for the thread blight pathogen Marasmius tenuissimus strain MS-2.</title>
        <authorList>
            <person name="Yulfo-Soto G.E."/>
            <person name="Baruah I.K."/>
            <person name="Amoako-Attah I."/>
            <person name="Bukari Y."/>
            <person name="Meinhardt L.W."/>
            <person name="Bailey B.A."/>
            <person name="Cohen S.P."/>
        </authorList>
    </citation>
    <scope>NUCLEOTIDE SEQUENCE [LARGE SCALE GENOMIC DNA]</scope>
    <source>
        <strain evidence="4 5">MS-2</strain>
    </source>
</reference>
<dbReference type="SUPFAM" id="SSF55729">
    <property type="entry name" value="Acyl-CoA N-acyltransferases (Nat)"/>
    <property type="match status" value="1"/>
</dbReference>